<sequence length="186" mass="21493">MNYLKNNLKFFLKIFLGTFLYAFAIYFFIFTSFIKNGGENGFIFSGGTEGITVFLGQIIPFLDNNPNLKLILILSVFLFLCLLIAAFFLDFNTIKKSLGTTLLLILFLLVFNYFFQGETQRKVFSVFLQRREAGEKGFHLTSCGLGHLLYVIPFSMGFVFFVFGLYFLMPSENVFFRFRSFWANIG</sequence>
<evidence type="ECO:0000313" key="3">
    <source>
        <dbReference type="Proteomes" id="UP000008323"/>
    </source>
</evidence>
<feature type="transmembrane region" description="Helical" evidence="1">
    <location>
        <begin position="148"/>
        <end position="169"/>
    </location>
</feature>
<proteinExistence type="predicted"/>
<dbReference type="Proteomes" id="UP000008323">
    <property type="component" value="Chromosome"/>
</dbReference>
<keyword evidence="1" id="KW-0472">Membrane</keyword>
<feature type="transmembrane region" description="Helical" evidence="1">
    <location>
        <begin position="12"/>
        <end position="34"/>
    </location>
</feature>
<evidence type="ECO:0000256" key="1">
    <source>
        <dbReference type="SAM" id="Phobius"/>
    </source>
</evidence>
<keyword evidence="1" id="KW-1133">Transmembrane helix</keyword>
<dbReference type="KEGG" id="pal:PA0696"/>
<name>B1VAQ7_PHYAS</name>
<feature type="transmembrane region" description="Helical" evidence="1">
    <location>
        <begin position="98"/>
        <end position="115"/>
    </location>
</feature>
<keyword evidence="1" id="KW-0812">Transmembrane</keyword>
<evidence type="ECO:0000313" key="2">
    <source>
        <dbReference type="EMBL" id="CAM12030.1"/>
    </source>
</evidence>
<accession>B1VAQ7</accession>
<dbReference type="AlphaFoldDB" id="B1VAQ7"/>
<gene>
    <name evidence="2" type="ordered locus">PA0696</name>
</gene>
<organism evidence="2 3">
    <name type="scientific">Phytoplasma australiense</name>
    <dbReference type="NCBI Taxonomy" id="59748"/>
    <lineage>
        <taxon>Bacteria</taxon>
        <taxon>Bacillati</taxon>
        <taxon>Mycoplasmatota</taxon>
        <taxon>Mollicutes</taxon>
        <taxon>Acholeplasmatales</taxon>
        <taxon>Acholeplasmataceae</taxon>
        <taxon>Candidatus Phytoplasma</taxon>
        <taxon>16SrXII (Stolbur group)</taxon>
    </lineage>
</organism>
<reference evidence="2 3" key="1">
    <citation type="journal article" date="2008" name="J. Bacteriol.">
        <title>Comparative genome analysis of 'Candidatus Phytoplasma australiense' (subgroup tuf-Australia I; rp-A) and 'Ca. Phytoplasma asteris' strains OY-M and AY-WB.</title>
        <authorList>
            <person name="Tran-Nguyen L.T."/>
            <person name="Kube M."/>
            <person name="Schneider B."/>
            <person name="Reinhardt R."/>
            <person name="Gibb K.S."/>
        </authorList>
    </citation>
    <scope>NUCLEOTIDE SEQUENCE [LARGE SCALE GENOMIC DNA]</scope>
</reference>
<protein>
    <submittedName>
        <fullName evidence="2">Uncharacterized protein</fullName>
    </submittedName>
</protein>
<feature type="transmembrane region" description="Helical" evidence="1">
    <location>
        <begin position="70"/>
        <end position="91"/>
    </location>
</feature>
<dbReference type="EMBL" id="AM422018">
    <property type="protein sequence ID" value="CAM12030.1"/>
    <property type="molecule type" value="Genomic_DNA"/>
</dbReference>